<reference evidence="2" key="2">
    <citation type="journal article" date="2024" name="Plant">
        <title>Genomic evolution and insights into agronomic trait innovations of Sesamum species.</title>
        <authorList>
            <person name="Miao H."/>
            <person name="Wang L."/>
            <person name="Qu L."/>
            <person name="Liu H."/>
            <person name="Sun Y."/>
            <person name="Le M."/>
            <person name="Wang Q."/>
            <person name="Wei S."/>
            <person name="Zheng Y."/>
            <person name="Lin W."/>
            <person name="Duan Y."/>
            <person name="Cao H."/>
            <person name="Xiong S."/>
            <person name="Wang X."/>
            <person name="Wei L."/>
            <person name="Li C."/>
            <person name="Ma Q."/>
            <person name="Ju M."/>
            <person name="Zhao R."/>
            <person name="Li G."/>
            <person name="Mu C."/>
            <person name="Tian Q."/>
            <person name="Mei H."/>
            <person name="Zhang T."/>
            <person name="Gao T."/>
            <person name="Zhang H."/>
        </authorList>
    </citation>
    <scope>NUCLEOTIDE SEQUENCE</scope>
    <source>
        <strain evidence="2">3651</strain>
    </source>
</reference>
<dbReference type="AlphaFoldDB" id="A0AAE2CSI2"/>
<feature type="domain" description="N-acetyltransferase" evidence="1">
    <location>
        <begin position="59"/>
        <end position="162"/>
    </location>
</feature>
<keyword evidence="3" id="KW-1185">Reference proteome</keyword>
<organism evidence="2 3">
    <name type="scientific">Sesamum alatum</name>
    <dbReference type="NCBI Taxonomy" id="300844"/>
    <lineage>
        <taxon>Eukaryota</taxon>
        <taxon>Viridiplantae</taxon>
        <taxon>Streptophyta</taxon>
        <taxon>Embryophyta</taxon>
        <taxon>Tracheophyta</taxon>
        <taxon>Spermatophyta</taxon>
        <taxon>Magnoliopsida</taxon>
        <taxon>eudicotyledons</taxon>
        <taxon>Gunneridae</taxon>
        <taxon>Pentapetalae</taxon>
        <taxon>asterids</taxon>
        <taxon>lamiids</taxon>
        <taxon>Lamiales</taxon>
        <taxon>Pedaliaceae</taxon>
        <taxon>Sesamum</taxon>
    </lineage>
</organism>
<gene>
    <name evidence="2" type="ORF">Salat_1051200</name>
</gene>
<evidence type="ECO:0000313" key="2">
    <source>
        <dbReference type="EMBL" id="KAK4432890.1"/>
    </source>
</evidence>
<evidence type="ECO:0000259" key="1">
    <source>
        <dbReference type="Pfam" id="PF13718"/>
    </source>
</evidence>
<proteinExistence type="predicted"/>
<name>A0AAE2CSI2_9LAMI</name>
<dbReference type="Pfam" id="PF13718">
    <property type="entry name" value="GNAT_acetyltr_2"/>
    <property type="match status" value="1"/>
</dbReference>
<reference evidence="2" key="1">
    <citation type="submission" date="2020-06" db="EMBL/GenBank/DDBJ databases">
        <authorList>
            <person name="Li T."/>
            <person name="Hu X."/>
            <person name="Zhang T."/>
            <person name="Song X."/>
            <person name="Zhang H."/>
            <person name="Dai N."/>
            <person name="Sheng W."/>
            <person name="Hou X."/>
            <person name="Wei L."/>
        </authorList>
    </citation>
    <scope>NUCLEOTIDE SEQUENCE</scope>
    <source>
        <strain evidence="2">3651</strain>
        <tissue evidence="2">Leaf</tissue>
    </source>
</reference>
<dbReference type="PANTHER" id="PTHR10925:SF5">
    <property type="entry name" value="RNA CYTIDINE ACETYLTRANSFERASE"/>
    <property type="match status" value="1"/>
</dbReference>
<evidence type="ECO:0000313" key="3">
    <source>
        <dbReference type="Proteomes" id="UP001293254"/>
    </source>
</evidence>
<dbReference type="GO" id="GO:0030686">
    <property type="term" value="C:90S preribosome"/>
    <property type="evidence" value="ECO:0007669"/>
    <property type="project" value="TreeGrafter"/>
</dbReference>
<dbReference type="InterPro" id="IPR032672">
    <property type="entry name" value="TmcA/NAT10/Kre33"/>
</dbReference>
<dbReference type="PANTHER" id="PTHR10925">
    <property type="entry name" value="N-ACETYLTRANSFERASE 10"/>
    <property type="match status" value="1"/>
</dbReference>
<dbReference type="GO" id="GO:0000049">
    <property type="term" value="F:tRNA binding"/>
    <property type="evidence" value="ECO:0007669"/>
    <property type="project" value="TreeGrafter"/>
</dbReference>
<dbReference type="GO" id="GO:1904812">
    <property type="term" value="P:rRNA acetylation involved in maturation of SSU-rRNA"/>
    <property type="evidence" value="ECO:0007669"/>
    <property type="project" value="TreeGrafter"/>
</dbReference>
<dbReference type="InterPro" id="IPR000182">
    <property type="entry name" value="GNAT_dom"/>
</dbReference>
<dbReference type="GO" id="GO:1990883">
    <property type="term" value="F:18S rRNA cytidine N-acetyltransferase activity"/>
    <property type="evidence" value="ECO:0007669"/>
    <property type="project" value="TreeGrafter"/>
</dbReference>
<protein>
    <recommendedName>
        <fullName evidence="1">N-acetyltransferase domain-containing protein</fullName>
    </recommendedName>
</protein>
<sequence length="309" mass="35142">MASSIFVINSNPQLMLPRVEDCQLYRLNIPELLSEPCAYECYYDELAEVSACDIDDDMLTMMGADSRNELYVLLGPVEDWDGEAPTIYCAIQVCMEGKVADLPDSGGEKFSDCFFIFSDMPEFQDMPELVGVNIRKVYAREQDYANTAVRLMTRYYNGEAAEDPLPLDEEAVCAMIKLMNDYEPVAATNIEHWSQPHLFSIARHHFKKLLSGNLNSIDHSFALRILGMEFSSRRPATLTERPWSEIENRIIVFMIRGPPVSVEVMEEEIRTVADLYFDALLPISLTEVDRSLLLLCGLQHRRAADMAVR</sequence>
<comment type="caution">
    <text evidence="2">The sequence shown here is derived from an EMBL/GenBank/DDBJ whole genome shotgun (WGS) entry which is preliminary data.</text>
</comment>
<dbReference type="GO" id="GO:0005730">
    <property type="term" value="C:nucleolus"/>
    <property type="evidence" value="ECO:0007669"/>
    <property type="project" value="TreeGrafter"/>
</dbReference>
<dbReference type="EMBL" id="JACGWO010000003">
    <property type="protein sequence ID" value="KAK4432890.1"/>
    <property type="molecule type" value="Genomic_DNA"/>
</dbReference>
<dbReference type="Proteomes" id="UP001293254">
    <property type="component" value="Unassembled WGS sequence"/>
</dbReference>
<accession>A0AAE2CSI2</accession>